<dbReference type="EMBL" id="JAFEUM010000002">
    <property type="protein sequence ID" value="MBM7036125.1"/>
    <property type="molecule type" value="Genomic_DNA"/>
</dbReference>
<feature type="chain" id="PRO_5046266667" evidence="2">
    <location>
        <begin position="22"/>
        <end position="155"/>
    </location>
</feature>
<proteinExistence type="predicted"/>
<keyword evidence="2" id="KW-0732">Signal</keyword>
<name>A0ABS2HEX2_9VIBR</name>
<reference evidence="3 4" key="1">
    <citation type="submission" date="2021-02" db="EMBL/GenBank/DDBJ databases">
        <authorList>
            <person name="Park J.-S."/>
        </authorList>
    </citation>
    <scope>NUCLEOTIDE SEQUENCE [LARGE SCALE GENOMIC DNA]</scope>
    <source>
        <strain evidence="3 4">188UL20-2</strain>
    </source>
</reference>
<evidence type="ECO:0000256" key="1">
    <source>
        <dbReference type="SAM" id="MobiDB-lite"/>
    </source>
</evidence>
<organism evidence="3 4">
    <name type="scientific">Vibrio ulleungensis</name>
    <dbReference type="NCBI Taxonomy" id="2807619"/>
    <lineage>
        <taxon>Bacteria</taxon>
        <taxon>Pseudomonadati</taxon>
        <taxon>Pseudomonadota</taxon>
        <taxon>Gammaproteobacteria</taxon>
        <taxon>Vibrionales</taxon>
        <taxon>Vibrionaceae</taxon>
        <taxon>Vibrio</taxon>
    </lineage>
</organism>
<feature type="region of interest" description="Disordered" evidence="1">
    <location>
        <begin position="64"/>
        <end position="101"/>
    </location>
</feature>
<evidence type="ECO:0000256" key="2">
    <source>
        <dbReference type="SAM" id="SignalP"/>
    </source>
</evidence>
<evidence type="ECO:0000313" key="3">
    <source>
        <dbReference type="EMBL" id="MBM7036125.1"/>
    </source>
</evidence>
<dbReference type="RefSeq" id="WP_205157724.1">
    <property type="nucleotide sequence ID" value="NZ_JAFEUM010000002.1"/>
</dbReference>
<feature type="region of interest" description="Disordered" evidence="1">
    <location>
        <begin position="116"/>
        <end position="155"/>
    </location>
</feature>
<protein>
    <submittedName>
        <fullName evidence="3">DUF3316 domain-containing protein</fullName>
    </submittedName>
</protein>
<sequence>MKTLLNVGLLMTIAMSGAAMADQYRTSNTHQSALYTSDPASSEAEAANMANSYADSLQSMSAIELSHKLPTPHRRVDKRSLGLDSTEVEVVSQQNDDGSTDYFGQVVVKYSYEYRSSKGSRGGASAASVSAADEESSVSTPDSGSDSSPDTDLAL</sequence>
<gene>
    <name evidence="3" type="ORF">JQC93_06840</name>
</gene>
<accession>A0ABS2HEX2</accession>
<dbReference type="Proteomes" id="UP000809621">
    <property type="component" value="Unassembled WGS sequence"/>
</dbReference>
<feature type="compositionally biased region" description="Low complexity" evidence="1">
    <location>
        <begin position="117"/>
        <end position="155"/>
    </location>
</feature>
<keyword evidence="4" id="KW-1185">Reference proteome</keyword>
<comment type="caution">
    <text evidence="3">The sequence shown here is derived from an EMBL/GenBank/DDBJ whole genome shotgun (WGS) entry which is preliminary data.</text>
</comment>
<dbReference type="Pfam" id="PF11777">
    <property type="entry name" value="DUF3316"/>
    <property type="match status" value="1"/>
</dbReference>
<feature type="signal peptide" evidence="2">
    <location>
        <begin position="1"/>
        <end position="21"/>
    </location>
</feature>
<evidence type="ECO:0000313" key="4">
    <source>
        <dbReference type="Proteomes" id="UP000809621"/>
    </source>
</evidence>
<dbReference type="InterPro" id="IPR016879">
    <property type="entry name" value="UCP028299"/>
</dbReference>